<reference evidence="1" key="1">
    <citation type="journal article" date="2023" name="Mol. Ecol. Resour.">
        <title>Chromosome-level genome assembly of a triploid poplar Populus alba 'Berolinensis'.</title>
        <authorList>
            <person name="Chen S."/>
            <person name="Yu Y."/>
            <person name="Wang X."/>
            <person name="Wang S."/>
            <person name="Zhang T."/>
            <person name="Zhou Y."/>
            <person name="He R."/>
            <person name="Meng N."/>
            <person name="Wang Y."/>
            <person name="Liu W."/>
            <person name="Liu Z."/>
            <person name="Liu J."/>
            <person name="Guo Q."/>
            <person name="Huang H."/>
            <person name="Sederoff R.R."/>
            <person name="Wang G."/>
            <person name="Qu G."/>
            <person name="Chen S."/>
        </authorList>
    </citation>
    <scope>NUCLEOTIDE SEQUENCE</scope>
    <source>
        <strain evidence="1">SC-2020</strain>
    </source>
</reference>
<name>A0AAD6LZV5_9ROSI</name>
<protein>
    <submittedName>
        <fullName evidence="1">Uncharacterized protein</fullName>
    </submittedName>
</protein>
<dbReference type="EMBL" id="JAQIZT010000013">
    <property type="protein sequence ID" value="KAJ6976152.1"/>
    <property type="molecule type" value="Genomic_DNA"/>
</dbReference>
<keyword evidence="2" id="KW-1185">Reference proteome</keyword>
<dbReference type="Proteomes" id="UP001164929">
    <property type="component" value="Chromosome 13"/>
</dbReference>
<dbReference type="PANTHER" id="PTHR33257:SF58">
    <property type="entry name" value="REJ DOMAIN-CONTAINING PROTEIN"/>
    <property type="match status" value="1"/>
</dbReference>
<gene>
    <name evidence="1" type="ORF">NC653_031857</name>
</gene>
<proteinExistence type="predicted"/>
<organism evidence="1 2">
    <name type="scientific">Populus alba x Populus x berolinensis</name>
    <dbReference type="NCBI Taxonomy" id="444605"/>
    <lineage>
        <taxon>Eukaryota</taxon>
        <taxon>Viridiplantae</taxon>
        <taxon>Streptophyta</taxon>
        <taxon>Embryophyta</taxon>
        <taxon>Tracheophyta</taxon>
        <taxon>Spermatophyta</taxon>
        <taxon>Magnoliopsida</taxon>
        <taxon>eudicotyledons</taxon>
        <taxon>Gunneridae</taxon>
        <taxon>Pentapetalae</taxon>
        <taxon>rosids</taxon>
        <taxon>fabids</taxon>
        <taxon>Malpighiales</taxon>
        <taxon>Salicaceae</taxon>
        <taxon>Saliceae</taxon>
        <taxon>Populus</taxon>
    </lineage>
</organism>
<comment type="caution">
    <text evidence="1">The sequence shown here is derived from an EMBL/GenBank/DDBJ whole genome shotgun (WGS) entry which is preliminary data.</text>
</comment>
<dbReference type="AlphaFoldDB" id="A0AAD6LZV5"/>
<sequence length="191" mass="21071">MPSDGQQVSQQSLEIKQNDKFFTRIMSKESSMANSSNRVYYGGASGAVPFMWESRPGTPKHTLADTCIPPLIPPPSYLSSSKSNSMHKNNANPNILTSLFQRFLPKRTRMSPSSSMSSTSSSSSCSSFYSSQSNFMNSKSRKSYGLMDDYDHNDGHGLRSPISTLCCDVKRKAVSGCLGYHFMRNMKSAVS</sequence>
<accession>A0AAD6LZV5</accession>
<evidence type="ECO:0000313" key="2">
    <source>
        <dbReference type="Proteomes" id="UP001164929"/>
    </source>
</evidence>
<evidence type="ECO:0000313" key="1">
    <source>
        <dbReference type="EMBL" id="KAJ6976152.1"/>
    </source>
</evidence>
<dbReference type="PANTHER" id="PTHR33257">
    <property type="entry name" value="OS05G0165500 PROTEIN"/>
    <property type="match status" value="1"/>
</dbReference>